<dbReference type="EMBL" id="LMBR01000183">
    <property type="protein sequence ID" value="KUL23430.1"/>
    <property type="molecule type" value="Genomic_DNA"/>
</dbReference>
<dbReference type="InterPro" id="IPR010982">
    <property type="entry name" value="Lambda_DNA-bd_dom_sf"/>
</dbReference>
<proteinExistence type="predicted"/>
<dbReference type="PANTHER" id="PTHR36924:SF1">
    <property type="entry name" value="ANTITOXIN HIGA-1"/>
    <property type="match status" value="1"/>
</dbReference>
<name>A0A101JAX6_CHLLI</name>
<dbReference type="SUPFAM" id="SSF47413">
    <property type="entry name" value="lambda repressor-like DNA-binding domains"/>
    <property type="match status" value="1"/>
</dbReference>
<comment type="caution">
    <text evidence="3">The sequence shown here is derived from an EMBL/GenBank/DDBJ whole genome shotgun (WGS) entry which is preliminary data.</text>
</comment>
<dbReference type="InterPro" id="IPR013430">
    <property type="entry name" value="Toxin_antidote_HigA"/>
</dbReference>
<organism evidence="3 4">
    <name type="scientific">Chlorobium limicola</name>
    <dbReference type="NCBI Taxonomy" id="1092"/>
    <lineage>
        <taxon>Bacteria</taxon>
        <taxon>Pseudomonadati</taxon>
        <taxon>Chlorobiota</taxon>
        <taxon>Chlorobiia</taxon>
        <taxon>Chlorobiales</taxon>
        <taxon>Chlorobiaceae</taxon>
        <taxon>Chlorobium/Pelodictyon group</taxon>
        <taxon>Chlorobium</taxon>
    </lineage>
</organism>
<gene>
    <name evidence="3" type="ORF">ASB62_07315</name>
</gene>
<feature type="domain" description="HTH cro/C1-type" evidence="2">
    <location>
        <begin position="28"/>
        <end position="70"/>
    </location>
</feature>
<sequence length="102" mass="11764">MYARKNIPLHPGTVLLEDFLTPLQLTEKQVAEDTRIPVWRINDIITGKRSISADTALRFARYFSTPAQFWFGLQMDYDLKVAMNNAGDSIDKEIRVFENTEV</sequence>
<evidence type="ECO:0000313" key="3">
    <source>
        <dbReference type="EMBL" id="KUL23430.1"/>
    </source>
</evidence>
<dbReference type="OMA" id="MNLQSEY"/>
<evidence type="ECO:0000259" key="2">
    <source>
        <dbReference type="PROSITE" id="PS50943"/>
    </source>
</evidence>
<dbReference type="Proteomes" id="UP000053937">
    <property type="component" value="Unassembled WGS sequence"/>
</dbReference>
<dbReference type="OrthoDB" id="3174593at2"/>
<evidence type="ECO:0000256" key="1">
    <source>
        <dbReference type="ARBA" id="ARBA00023125"/>
    </source>
</evidence>
<dbReference type="Gene3D" id="1.10.260.40">
    <property type="entry name" value="lambda repressor-like DNA-binding domains"/>
    <property type="match status" value="1"/>
</dbReference>
<dbReference type="InterPro" id="IPR001387">
    <property type="entry name" value="Cro/C1-type_HTH"/>
</dbReference>
<reference evidence="3 4" key="1">
    <citation type="submission" date="2015-10" db="EMBL/GenBank/DDBJ databases">
        <title>Draft Genome Sequence of Chlorobium limicola strain Frasassi Growing under Artificial Lighting in the Frasassi Cave System.</title>
        <authorList>
            <person name="Mansor M."/>
            <person name="Macalady J."/>
        </authorList>
    </citation>
    <scope>NUCLEOTIDE SEQUENCE [LARGE SCALE GENOMIC DNA]</scope>
    <source>
        <strain evidence="3 4">Frasassi</strain>
    </source>
</reference>
<protein>
    <submittedName>
        <fullName evidence="3">XRE family transcriptional regulator</fullName>
    </submittedName>
</protein>
<accession>A0A101JAX6</accession>
<keyword evidence="1" id="KW-0238">DNA-binding</keyword>
<evidence type="ECO:0000313" key="4">
    <source>
        <dbReference type="Proteomes" id="UP000053937"/>
    </source>
</evidence>
<dbReference type="PANTHER" id="PTHR36924">
    <property type="entry name" value="ANTITOXIN HIGA-1"/>
    <property type="match status" value="1"/>
</dbReference>
<dbReference type="PROSITE" id="PS50943">
    <property type="entry name" value="HTH_CROC1"/>
    <property type="match status" value="1"/>
</dbReference>
<dbReference type="SMART" id="SM00530">
    <property type="entry name" value="HTH_XRE"/>
    <property type="match status" value="1"/>
</dbReference>
<dbReference type="Pfam" id="PF01381">
    <property type="entry name" value="HTH_3"/>
    <property type="match status" value="1"/>
</dbReference>
<dbReference type="NCBIfam" id="TIGR02607">
    <property type="entry name" value="antidote_HigA"/>
    <property type="match status" value="1"/>
</dbReference>
<dbReference type="CDD" id="cd00093">
    <property type="entry name" value="HTH_XRE"/>
    <property type="match status" value="1"/>
</dbReference>
<dbReference type="RefSeq" id="WP_012466305.1">
    <property type="nucleotide sequence ID" value="NZ_JAAXUX010000050.1"/>
</dbReference>
<dbReference type="GO" id="GO:0003677">
    <property type="term" value="F:DNA binding"/>
    <property type="evidence" value="ECO:0007669"/>
    <property type="project" value="UniProtKB-KW"/>
</dbReference>
<dbReference type="AlphaFoldDB" id="A0A101JAX6"/>
<keyword evidence="4" id="KW-1185">Reference proteome</keyword>